<dbReference type="PROSITE" id="PS50158">
    <property type="entry name" value="ZF_CCHC"/>
    <property type="match status" value="1"/>
</dbReference>
<evidence type="ECO:0000313" key="5">
    <source>
        <dbReference type="Proteomes" id="UP000663834"/>
    </source>
</evidence>
<dbReference type="OrthoDB" id="10019697at2759"/>
<protein>
    <recommendedName>
        <fullName evidence="3">CCHC-type domain-containing protein</fullName>
    </recommendedName>
</protein>
<evidence type="ECO:0000256" key="2">
    <source>
        <dbReference type="SAM" id="MobiDB-lite"/>
    </source>
</evidence>
<dbReference type="SMART" id="SM00343">
    <property type="entry name" value="ZnF_C2HC"/>
    <property type="match status" value="1"/>
</dbReference>
<keyword evidence="1" id="KW-0862">Zinc</keyword>
<proteinExistence type="predicted"/>
<keyword evidence="1" id="KW-0479">Metal-binding</keyword>
<dbReference type="AlphaFoldDB" id="A0A814Y6Q8"/>
<reference evidence="4" key="1">
    <citation type="submission" date="2021-02" db="EMBL/GenBank/DDBJ databases">
        <authorList>
            <person name="Nowell W R."/>
        </authorList>
    </citation>
    <scope>NUCLEOTIDE SEQUENCE</scope>
</reference>
<accession>A0A814Y6Q8</accession>
<feature type="compositionally biased region" description="Polar residues" evidence="2">
    <location>
        <begin position="185"/>
        <end position="200"/>
    </location>
</feature>
<dbReference type="Gene3D" id="4.10.60.10">
    <property type="entry name" value="Zinc finger, CCHC-type"/>
    <property type="match status" value="1"/>
</dbReference>
<dbReference type="GO" id="GO:0003676">
    <property type="term" value="F:nucleic acid binding"/>
    <property type="evidence" value="ECO:0007669"/>
    <property type="project" value="InterPro"/>
</dbReference>
<dbReference type="SUPFAM" id="SSF57756">
    <property type="entry name" value="Retrovirus zinc finger-like domains"/>
    <property type="match status" value="1"/>
</dbReference>
<dbReference type="GO" id="GO:0008270">
    <property type="term" value="F:zinc ion binding"/>
    <property type="evidence" value="ECO:0007669"/>
    <property type="project" value="UniProtKB-KW"/>
</dbReference>
<sequence length="288" mass="34733">MSFMQEIETDSMGTRQLHSSQKEAMKKIIEFSGEFNETDIDEWLFDLNNLFSLMKLKDETKILETMGKLTGPALRWYQENLRSFTKWDDAEKALRYRFKEFTLGTRQFITEQQVITVLQSGVKLSLKEYLIRNEKDIRRPEEWLQIAREEEYMQNRIQQQRNNFYYETKKQPFFESTLPSATIQSRPLNIRSSSRQTPTPHDSYPKQYRQLTPVPNDRIHQKQNNYERTKHNWKMYPENKMPRSDSCLICNRKNHSTMNCFYKKDNGCFKCGQSNHRIRDCPEQHFFE</sequence>
<dbReference type="EMBL" id="CAJNOW010000069">
    <property type="protein sequence ID" value="CAF1224857.1"/>
    <property type="molecule type" value="Genomic_DNA"/>
</dbReference>
<dbReference type="Pfam" id="PF00098">
    <property type="entry name" value="zf-CCHC"/>
    <property type="match status" value="1"/>
</dbReference>
<dbReference type="InterPro" id="IPR036875">
    <property type="entry name" value="Znf_CCHC_sf"/>
</dbReference>
<dbReference type="Proteomes" id="UP000663834">
    <property type="component" value="Unassembled WGS sequence"/>
</dbReference>
<evidence type="ECO:0000259" key="3">
    <source>
        <dbReference type="PROSITE" id="PS50158"/>
    </source>
</evidence>
<organism evidence="4 5">
    <name type="scientific">Rotaria magnacalcarata</name>
    <dbReference type="NCBI Taxonomy" id="392030"/>
    <lineage>
        <taxon>Eukaryota</taxon>
        <taxon>Metazoa</taxon>
        <taxon>Spiralia</taxon>
        <taxon>Gnathifera</taxon>
        <taxon>Rotifera</taxon>
        <taxon>Eurotatoria</taxon>
        <taxon>Bdelloidea</taxon>
        <taxon>Philodinida</taxon>
        <taxon>Philodinidae</taxon>
        <taxon>Rotaria</taxon>
    </lineage>
</organism>
<dbReference type="InterPro" id="IPR001878">
    <property type="entry name" value="Znf_CCHC"/>
</dbReference>
<feature type="domain" description="CCHC-type" evidence="3">
    <location>
        <begin position="268"/>
        <end position="283"/>
    </location>
</feature>
<feature type="region of interest" description="Disordered" evidence="2">
    <location>
        <begin position="185"/>
        <end position="210"/>
    </location>
</feature>
<keyword evidence="1" id="KW-0863">Zinc-finger</keyword>
<gene>
    <name evidence="4" type="ORF">KQP761_LOCUS994</name>
</gene>
<name>A0A814Y6Q8_9BILA</name>
<comment type="caution">
    <text evidence="4">The sequence shown here is derived from an EMBL/GenBank/DDBJ whole genome shotgun (WGS) entry which is preliminary data.</text>
</comment>
<evidence type="ECO:0000313" key="4">
    <source>
        <dbReference type="EMBL" id="CAF1224857.1"/>
    </source>
</evidence>
<evidence type="ECO:0000256" key="1">
    <source>
        <dbReference type="PROSITE-ProRule" id="PRU00047"/>
    </source>
</evidence>